<keyword evidence="2" id="KW-1185">Reference proteome</keyword>
<accession>A0ABV6AHH7</accession>
<reference evidence="1 2" key="1">
    <citation type="submission" date="2024-09" db="EMBL/GenBank/DDBJ databases">
        <authorList>
            <person name="Sun Q."/>
            <person name="Mori K."/>
        </authorList>
    </citation>
    <scope>NUCLEOTIDE SEQUENCE [LARGE SCALE GENOMIC DNA]</scope>
    <source>
        <strain evidence="1 2">TBRC 4938</strain>
    </source>
</reference>
<gene>
    <name evidence="1" type="ORF">ACFFP0_07945</name>
</gene>
<dbReference type="InterPro" id="IPR012933">
    <property type="entry name" value="HicA_mRNA_interferase"/>
</dbReference>
<dbReference type="Pfam" id="PF07927">
    <property type="entry name" value="HicA_toxin"/>
    <property type="match status" value="1"/>
</dbReference>
<evidence type="ECO:0000313" key="1">
    <source>
        <dbReference type="EMBL" id="MFB9948775.1"/>
    </source>
</evidence>
<protein>
    <submittedName>
        <fullName evidence="1">Type II toxin-antitoxin system HicA family toxin</fullName>
    </submittedName>
</protein>
<dbReference type="RefSeq" id="WP_377258584.1">
    <property type="nucleotide sequence ID" value="NZ_JBHMAA010000008.1"/>
</dbReference>
<name>A0ABV6AHH7_9HYPH</name>
<proteinExistence type="predicted"/>
<evidence type="ECO:0000313" key="2">
    <source>
        <dbReference type="Proteomes" id="UP001589692"/>
    </source>
</evidence>
<dbReference type="EMBL" id="JBHMAA010000008">
    <property type="protein sequence ID" value="MFB9948775.1"/>
    <property type="molecule type" value="Genomic_DNA"/>
</dbReference>
<comment type="caution">
    <text evidence="1">The sequence shown here is derived from an EMBL/GenBank/DDBJ whole genome shotgun (WGS) entry which is preliminary data.</text>
</comment>
<organism evidence="1 2">
    <name type="scientific">Rhizobium puerariae</name>
    <dbReference type="NCBI Taxonomy" id="1585791"/>
    <lineage>
        <taxon>Bacteria</taxon>
        <taxon>Pseudomonadati</taxon>
        <taxon>Pseudomonadota</taxon>
        <taxon>Alphaproteobacteria</taxon>
        <taxon>Hyphomicrobiales</taxon>
        <taxon>Rhizobiaceae</taxon>
        <taxon>Rhizobium/Agrobacterium group</taxon>
        <taxon>Rhizobium</taxon>
    </lineage>
</organism>
<dbReference type="Proteomes" id="UP001589692">
    <property type="component" value="Unassembled WGS sequence"/>
</dbReference>
<sequence>MKKRHRATLELIYTRPVSGSVRWTDIEALFVALGAEISGREGSRIGVVLFGEVRVFHRPHPSPDTDKGAVASIRKWLESHGVKP</sequence>